<sequence length="424" mass="46782">MSFTGRSLLSTARTLGRAQGASLCKVRTLLSAVDAILSRHGATFYHCSKLANDLLHQLAGPRHLSTQTPHATKQPRAEKKPKPIILSGIQPTGQPHLGNYLGAISNWVALQEQAHLDNETLLFMVVDLHAITLPQNPDQLRKERRELAITLLACGIDPKKCILFEQSKVPAHAELAWILNCMTPVGWLARMTQWKSKLGVTKGVSSLEDVSATAGLQLGLFAYPVLMAADVLLYKATKVPVGEDQIQHLELTRDIAQLFNKNAKKQFFPLPQPLITQTKRVMSLKDPSKKMSKSDKLERTRINLIDSPEAISAKIKGAVTDGIRGISYDRVERPAVANLVDIYAAMKRVSVEDVVNEHATSSNAVFKEALTDVLVTSLRPIQEEIVRLEREDAYIKSVLDQGAAKASDIARPNLQEIHRLMGLN</sequence>
<evidence type="ECO:0000256" key="4">
    <source>
        <dbReference type="ARBA" id="ARBA00022598"/>
    </source>
</evidence>
<keyword evidence="8 12" id="KW-0030">Aminoacyl-tRNA synthetase</keyword>
<evidence type="ECO:0000256" key="10">
    <source>
        <dbReference type="ARBA" id="ARBA00049929"/>
    </source>
</evidence>
<dbReference type="SUPFAM" id="SSF52374">
    <property type="entry name" value="Nucleotidylyl transferase"/>
    <property type="match status" value="1"/>
</dbReference>
<dbReference type="PANTHER" id="PTHR43766">
    <property type="entry name" value="TRYPTOPHAN--TRNA LIGASE, MITOCHONDRIAL"/>
    <property type="match status" value="1"/>
</dbReference>
<dbReference type="PRINTS" id="PR01039">
    <property type="entry name" value="TRNASYNTHTRP"/>
</dbReference>
<dbReference type="PROSITE" id="PS00178">
    <property type="entry name" value="AA_TRNA_LIGASE_I"/>
    <property type="match status" value="1"/>
</dbReference>
<dbReference type="HAMAP" id="MF_00140_B">
    <property type="entry name" value="Trp_tRNA_synth_B"/>
    <property type="match status" value="1"/>
</dbReference>
<comment type="catalytic activity">
    <reaction evidence="10">
        <text>tRNA(Trp) + L-tryptophan + ATP = L-tryptophyl-tRNA(Trp) + AMP + diphosphate + H(+)</text>
        <dbReference type="Rhea" id="RHEA:24080"/>
        <dbReference type="Rhea" id="RHEA-COMP:9671"/>
        <dbReference type="Rhea" id="RHEA-COMP:9705"/>
        <dbReference type="ChEBI" id="CHEBI:15378"/>
        <dbReference type="ChEBI" id="CHEBI:30616"/>
        <dbReference type="ChEBI" id="CHEBI:33019"/>
        <dbReference type="ChEBI" id="CHEBI:57912"/>
        <dbReference type="ChEBI" id="CHEBI:78442"/>
        <dbReference type="ChEBI" id="CHEBI:78535"/>
        <dbReference type="ChEBI" id="CHEBI:456215"/>
        <dbReference type="EC" id="6.1.1.2"/>
    </reaction>
</comment>
<reference evidence="13" key="1">
    <citation type="submission" date="2021-07" db="EMBL/GenBank/DDBJ databases">
        <title>Draft genome of Mortierella alpina, strain LL118, isolated from an aspen leaf litter sample.</title>
        <authorList>
            <person name="Yang S."/>
            <person name="Vinatzer B.A."/>
        </authorList>
    </citation>
    <scope>NUCLEOTIDE SEQUENCE</scope>
    <source>
        <strain evidence="13">LL118</strain>
    </source>
</reference>
<keyword evidence="7 12" id="KW-0648">Protein biosynthesis</keyword>
<evidence type="ECO:0000256" key="12">
    <source>
        <dbReference type="RuleBase" id="RU363036"/>
    </source>
</evidence>
<dbReference type="Gene3D" id="3.40.50.620">
    <property type="entry name" value="HUPs"/>
    <property type="match status" value="1"/>
</dbReference>
<evidence type="ECO:0000256" key="8">
    <source>
        <dbReference type="ARBA" id="ARBA00023146"/>
    </source>
</evidence>
<dbReference type="GO" id="GO:0005759">
    <property type="term" value="C:mitochondrial matrix"/>
    <property type="evidence" value="ECO:0007669"/>
    <property type="project" value="UniProtKB-SubCell"/>
</dbReference>
<accession>A0A9P8A0F9</accession>
<organism evidence="13 14">
    <name type="scientific">Mortierella alpina</name>
    <name type="common">Oleaginous fungus</name>
    <name type="synonym">Mortierella renispora</name>
    <dbReference type="NCBI Taxonomy" id="64518"/>
    <lineage>
        <taxon>Eukaryota</taxon>
        <taxon>Fungi</taxon>
        <taxon>Fungi incertae sedis</taxon>
        <taxon>Mucoromycota</taxon>
        <taxon>Mortierellomycotina</taxon>
        <taxon>Mortierellomycetes</taxon>
        <taxon>Mortierellales</taxon>
        <taxon>Mortierellaceae</taxon>
        <taxon>Mortierella</taxon>
    </lineage>
</organism>
<dbReference type="Proteomes" id="UP000717515">
    <property type="component" value="Unassembled WGS sequence"/>
</dbReference>
<dbReference type="InterPro" id="IPR001412">
    <property type="entry name" value="aa-tRNA-synth_I_CS"/>
</dbReference>
<dbReference type="GO" id="GO:0070183">
    <property type="term" value="P:mitochondrial tryptophanyl-tRNA aminoacylation"/>
    <property type="evidence" value="ECO:0007669"/>
    <property type="project" value="TreeGrafter"/>
</dbReference>
<dbReference type="InterPro" id="IPR050203">
    <property type="entry name" value="Trp-tRNA_synthetase"/>
</dbReference>
<evidence type="ECO:0000313" key="14">
    <source>
        <dbReference type="Proteomes" id="UP000717515"/>
    </source>
</evidence>
<dbReference type="Pfam" id="PF00579">
    <property type="entry name" value="tRNA-synt_1b"/>
    <property type="match status" value="1"/>
</dbReference>
<protein>
    <recommendedName>
        <fullName evidence="11">Tryptophan--tRNA ligase, mitochondrial</fullName>
        <ecNumber evidence="3">6.1.1.2</ecNumber>
    </recommendedName>
    <alternativeName>
        <fullName evidence="9">Tryptophanyl-tRNA synthetase</fullName>
    </alternativeName>
</protein>
<proteinExistence type="inferred from homology"/>
<evidence type="ECO:0000256" key="11">
    <source>
        <dbReference type="ARBA" id="ARBA00069760"/>
    </source>
</evidence>
<evidence type="ECO:0000256" key="9">
    <source>
        <dbReference type="ARBA" id="ARBA00030268"/>
    </source>
</evidence>
<dbReference type="InterPro" id="IPR014729">
    <property type="entry name" value="Rossmann-like_a/b/a_fold"/>
</dbReference>
<dbReference type="CDD" id="cd00806">
    <property type="entry name" value="TrpRS_core"/>
    <property type="match status" value="1"/>
</dbReference>
<gene>
    <name evidence="13" type="ORF">KVV02_005701</name>
</gene>
<dbReference type="FunFam" id="1.10.240.10:FF:000002">
    <property type="entry name" value="Tryptophan--tRNA ligase"/>
    <property type="match status" value="1"/>
</dbReference>
<evidence type="ECO:0000313" key="13">
    <source>
        <dbReference type="EMBL" id="KAG9320201.1"/>
    </source>
</evidence>
<dbReference type="PANTHER" id="PTHR43766:SF1">
    <property type="entry name" value="TRYPTOPHAN--TRNA LIGASE, MITOCHONDRIAL"/>
    <property type="match status" value="1"/>
</dbReference>
<dbReference type="Gene3D" id="1.10.240.10">
    <property type="entry name" value="Tyrosyl-Transfer RNA Synthetase"/>
    <property type="match status" value="1"/>
</dbReference>
<evidence type="ECO:0000256" key="1">
    <source>
        <dbReference type="ARBA" id="ARBA00004305"/>
    </source>
</evidence>
<dbReference type="InterPro" id="IPR024109">
    <property type="entry name" value="Trp-tRNA-ligase_bac-type"/>
</dbReference>
<comment type="subcellular location">
    <subcellularLocation>
        <location evidence="1">Mitochondrion matrix</location>
    </subcellularLocation>
</comment>
<dbReference type="NCBIfam" id="TIGR00233">
    <property type="entry name" value="trpS"/>
    <property type="match status" value="1"/>
</dbReference>
<dbReference type="AlphaFoldDB" id="A0A9P8A0F9"/>
<evidence type="ECO:0000256" key="3">
    <source>
        <dbReference type="ARBA" id="ARBA00013161"/>
    </source>
</evidence>
<comment type="similarity">
    <text evidence="2 12">Belongs to the class-I aminoacyl-tRNA synthetase family.</text>
</comment>
<dbReference type="InterPro" id="IPR002306">
    <property type="entry name" value="Trp-tRNA-ligase"/>
</dbReference>
<keyword evidence="4 12" id="KW-0436">Ligase</keyword>
<evidence type="ECO:0000256" key="7">
    <source>
        <dbReference type="ARBA" id="ARBA00022917"/>
    </source>
</evidence>
<dbReference type="GO" id="GO:0005524">
    <property type="term" value="F:ATP binding"/>
    <property type="evidence" value="ECO:0007669"/>
    <property type="project" value="UniProtKB-KW"/>
</dbReference>
<evidence type="ECO:0000256" key="2">
    <source>
        <dbReference type="ARBA" id="ARBA00005594"/>
    </source>
</evidence>
<comment type="caution">
    <text evidence="13">The sequence shown here is derived from an EMBL/GenBank/DDBJ whole genome shotgun (WGS) entry which is preliminary data.</text>
</comment>
<evidence type="ECO:0000256" key="5">
    <source>
        <dbReference type="ARBA" id="ARBA00022741"/>
    </source>
</evidence>
<dbReference type="FunFam" id="3.40.50.620:FF:000082">
    <property type="entry name" value="MSW1p Mitochondrial tryptophanyl-tRNA synthetase"/>
    <property type="match status" value="1"/>
</dbReference>
<dbReference type="EMBL" id="JAIFTL010000316">
    <property type="protein sequence ID" value="KAG9320201.1"/>
    <property type="molecule type" value="Genomic_DNA"/>
</dbReference>
<dbReference type="GO" id="GO:0004830">
    <property type="term" value="F:tryptophan-tRNA ligase activity"/>
    <property type="evidence" value="ECO:0007669"/>
    <property type="project" value="UniProtKB-EC"/>
</dbReference>
<evidence type="ECO:0000256" key="6">
    <source>
        <dbReference type="ARBA" id="ARBA00022840"/>
    </source>
</evidence>
<keyword evidence="6 12" id="KW-0067">ATP-binding</keyword>
<dbReference type="InterPro" id="IPR002305">
    <property type="entry name" value="aa-tRNA-synth_Ic"/>
</dbReference>
<keyword evidence="5 12" id="KW-0547">Nucleotide-binding</keyword>
<name>A0A9P8A0F9_MORAP</name>
<dbReference type="EC" id="6.1.1.2" evidence="3"/>